<dbReference type="Pfam" id="PF14286">
    <property type="entry name" value="DHHW"/>
    <property type="match status" value="1"/>
</dbReference>
<evidence type="ECO:0000313" key="4">
    <source>
        <dbReference type="Proteomes" id="UP000713904"/>
    </source>
</evidence>
<reference evidence="3 4" key="1">
    <citation type="submission" date="2020-05" db="EMBL/GenBank/DDBJ databases">
        <title>Draft genome of xy-202 and genomic insight in genome of the genus Peptostreptococcus.</title>
        <authorList>
            <person name="Zhang Z."/>
        </authorList>
    </citation>
    <scope>NUCLEOTIDE SEQUENCE [LARGE SCALE GENOMIC DNA]</scope>
    <source>
        <strain evidence="3 4">DSM 27025</strain>
    </source>
</reference>
<proteinExistence type="predicted"/>
<feature type="region of interest" description="Disordered" evidence="1">
    <location>
        <begin position="1"/>
        <end position="162"/>
    </location>
</feature>
<feature type="transmembrane region" description="Helical" evidence="2">
    <location>
        <begin position="209"/>
        <end position="227"/>
    </location>
</feature>
<name>A0ABR6TMT3_9FIRM</name>
<feature type="compositionally biased region" description="Low complexity" evidence="1">
    <location>
        <begin position="40"/>
        <end position="49"/>
    </location>
</feature>
<evidence type="ECO:0008006" key="5">
    <source>
        <dbReference type="Google" id="ProtNLM"/>
    </source>
</evidence>
<feature type="compositionally biased region" description="Polar residues" evidence="1">
    <location>
        <begin position="19"/>
        <end position="28"/>
    </location>
</feature>
<dbReference type="InterPro" id="IPR025945">
    <property type="entry name" value="DHHW"/>
</dbReference>
<gene>
    <name evidence="3" type="ORF">HLB29_07110</name>
</gene>
<accession>A0ABR6TMT3</accession>
<keyword evidence="2" id="KW-1133">Transmembrane helix</keyword>
<evidence type="ECO:0000256" key="1">
    <source>
        <dbReference type="SAM" id="MobiDB-lite"/>
    </source>
</evidence>
<feature type="compositionally biased region" description="Basic residues" evidence="1">
    <location>
        <begin position="130"/>
        <end position="139"/>
    </location>
</feature>
<evidence type="ECO:0000313" key="3">
    <source>
        <dbReference type="EMBL" id="MBC2576453.1"/>
    </source>
</evidence>
<comment type="caution">
    <text evidence="3">The sequence shown here is derived from an EMBL/GenBank/DDBJ whole genome shotgun (WGS) entry which is preliminary data.</text>
</comment>
<sequence>MPESLKEFLGIEDDKKLKGTSNKNLNSKKIQKKRPSNATKSQDSNSKKSVSSKRNKVSKDKLKSGGKTNSGVKKKSGSRTPKNIEISSPSSTRKTKSSSSKINDSKKRMTANSSTVRMNKNSKNVEVKGKTKSNVKKNRKDINRKVNSNKRGSVRKKVSRDKNKKKPNILQLILYGIFVFFGFLITGGDKTKYISKEKKSEFDYRFHRNFSLVFIAFVIFVMVLNIIKPNAQTSVAENRDLQQRPKISTSKISDGKFASDYSKYMSDQFIGRSKFIKLKSKFDLLLGKKEINGVYIAKNDYLMEGFKKADDNVTNMKIDSINIFARSNPKLKVSVMVAPNKVEIYKHLLPKNIPVDSQVDYLNSIREKLDPKIKFIDLVDTFERNKNSDELYFKTDHHWTTDGAYLAYVEFCKKQNLEPVNIKSFDKSLASDSFRGSLYYKNGAQIGKPDSLHLYLTQANKPVIVKYYDTKLKVPSLYDVDKLDGRDPYEVFTGGNHTQIKIRTNIDTDRRLLLVKDSYANAMLPFLVDNFSEINIVDLRYFTGSMKDIIHNNDVTDVLLMYNVNTFNLDSSILSLNE</sequence>
<evidence type="ECO:0000256" key="2">
    <source>
        <dbReference type="SAM" id="Phobius"/>
    </source>
</evidence>
<feature type="transmembrane region" description="Helical" evidence="2">
    <location>
        <begin position="169"/>
        <end position="188"/>
    </location>
</feature>
<feature type="compositionally biased region" description="Low complexity" evidence="1">
    <location>
        <begin position="87"/>
        <end position="102"/>
    </location>
</feature>
<keyword evidence="2" id="KW-0812">Transmembrane</keyword>
<protein>
    <recommendedName>
        <fullName evidence="5">DHHW protein</fullName>
    </recommendedName>
</protein>
<dbReference type="Proteomes" id="UP000713904">
    <property type="component" value="Unassembled WGS sequence"/>
</dbReference>
<keyword evidence="2" id="KW-0472">Membrane</keyword>
<keyword evidence="4" id="KW-1185">Reference proteome</keyword>
<dbReference type="EMBL" id="JABGBW010000005">
    <property type="protein sequence ID" value="MBC2576453.1"/>
    <property type="molecule type" value="Genomic_DNA"/>
</dbReference>
<feature type="compositionally biased region" description="Polar residues" evidence="1">
    <location>
        <begin position="110"/>
        <end position="122"/>
    </location>
</feature>
<organism evidence="3 4">
    <name type="scientific">Peptostreptococcus canis</name>
    <dbReference type="NCBI Taxonomy" id="1159213"/>
    <lineage>
        <taxon>Bacteria</taxon>
        <taxon>Bacillati</taxon>
        <taxon>Bacillota</taxon>
        <taxon>Clostridia</taxon>
        <taxon>Peptostreptococcales</taxon>
        <taxon>Peptostreptococcaceae</taxon>
        <taxon>Peptostreptococcus</taxon>
    </lineage>
</organism>
<feature type="compositionally biased region" description="Basic residues" evidence="1">
    <location>
        <begin position="152"/>
        <end position="162"/>
    </location>
</feature>